<evidence type="ECO:0000313" key="2">
    <source>
        <dbReference type="EMBL" id="KAK0590056.1"/>
    </source>
</evidence>
<dbReference type="Pfam" id="PF13456">
    <property type="entry name" value="RVT_3"/>
    <property type="match status" value="1"/>
</dbReference>
<gene>
    <name evidence="2" type="ORF">LWI29_022224</name>
</gene>
<comment type="caution">
    <text evidence="2">The sequence shown here is derived from an EMBL/GenBank/DDBJ whole genome shotgun (WGS) entry which is preliminary data.</text>
</comment>
<name>A0AA39S460_ACESA</name>
<dbReference type="GO" id="GO:0004523">
    <property type="term" value="F:RNA-DNA hybrid ribonuclease activity"/>
    <property type="evidence" value="ECO:0007669"/>
    <property type="project" value="InterPro"/>
</dbReference>
<dbReference type="GO" id="GO:0003676">
    <property type="term" value="F:nucleic acid binding"/>
    <property type="evidence" value="ECO:0007669"/>
    <property type="project" value="InterPro"/>
</dbReference>
<keyword evidence="3" id="KW-1185">Reference proteome</keyword>
<proteinExistence type="predicted"/>
<sequence length="80" mass="8676">MLTSAEKLETVEVAEAMVIRNGILLAKESGLWPLYVEPDSLSVMKLIFARSSTLSAVWLIIADILDTLENCLCGGNSFCA</sequence>
<feature type="domain" description="RNase H type-1" evidence="1">
    <location>
        <begin position="6"/>
        <end position="68"/>
    </location>
</feature>
<evidence type="ECO:0000259" key="1">
    <source>
        <dbReference type="Pfam" id="PF13456"/>
    </source>
</evidence>
<reference evidence="2" key="1">
    <citation type="journal article" date="2022" name="Plant J.">
        <title>Strategies of tolerance reflected in two North American maple genomes.</title>
        <authorList>
            <person name="McEvoy S.L."/>
            <person name="Sezen U.U."/>
            <person name="Trouern-Trend A."/>
            <person name="McMahon S.M."/>
            <person name="Schaberg P.G."/>
            <person name="Yang J."/>
            <person name="Wegrzyn J.L."/>
            <person name="Swenson N.G."/>
        </authorList>
    </citation>
    <scope>NUCLEOTIDE SEQUENCE</scope>
    <source>
        <strain evidence="2">NS2018</strain>
    </source>
</reference>
<accession>A0AA39S460</accession>
<dbReference type="AlphaFoldDB" id="A0AA39S460"/>
<dbReference type="InterPro" id="IPR002156">
    <property type="entry name" value="RNaseH_domain"/>
</dbReference>
<evidence type="ECO:0000313" key="3">
    <source>
        <dbReference type="Proteomes" id="UP001168877"/>
    </source>
</evidence>
<protein>
    <recommendedName>
        <fullName evidence="1">RNase H type-1 domain-containing protein</fullName>
    </recommendedName>
</protein>
<dbReference type="Proteomes" id="UP001168877">
    <property type="component" value="Unassembled WGS sequence"/>
</dbReference>
<organism evidence="2 3">
    <name type="scientific">Acer saccharum</name>
    <name type="common">Sugar maple</name>
    <dbReference type="NCBI Taxonomy" id="4024"/>
    <lineage>
        <taxon>Eukaryota</taxon>
        <taxon>Viridiplantae</taxon>
        <taxon>Streptophyta</taxon>
        <taxon>Embryophyta</taxon>
        <taxon>Tracheophyta</taxon>
        <taxon>Spermatophyta</taxon>
        <taxon>Magnoliopsida</taxon>
        <taxon>eudicotyledons</taxon>
        <taxon>Gunneridae</taxon>
        <taxon>Pentapetalae</taxon>
        <taxon>rosids</taxon>
        <taxon>malvids</taxon>
        <taxon>Sapindales</taxon>
        <taxon>Sapindaceae</taxon>
        <taxon>Hippocastanoideae</taxon>
        <taxon>Acereae</taxon>
        <taxon>Acer</taxon>
    </lineage>
</organism>
<reference evidence="2" key="2">
    <citation type="submission" date="2023-06" db="EMBL/GenBank/DDBJ databases">
        <authorList>
            <person name="Swenson N.G."/>
            <person name="Wegrzyn J.L."/>
            <person name="Mcevoy S.L."/>
        </authorList>
    </citation>
    <scope>NUCLEOTIDE SEQUENCE</scope>
    <source>
        <strain evidence="2">NS2018</strain>
        <tissue evidence="2">Leaf</tissue>
    </source>
</reference>
<dbReference type="EMBL" id="JAUESC010000381">
    <property type="protein sequence ID" value="KAK0590056.1"/>
    <property type="molecule type" value="Genomic_DNA"/>
</dbReference>